<gene>
    <name evidence="8" type="ORF">FHX50_002270</name>
</gene>
<dbReference type="Gene3D" id="1.20.1740.10">
    <property type="entry name" value="Amino acid/polyamine transporter I"/>
    <property type="match status" value="1"/>
</dbReference>
<evidence type="ECO:0000256" key="2">
    <source>
        <dbReference type="ARBA" id="ARBA00022475"/>
    </source>
</evidence>
<organism evidence="8 9">
    <name type="scientific">Helcobacillus massiliensis</name>
    <dbReference type="NCBI Taxonomy" id="521392"/>
    <lineage>
        <taxon>Bacteria</taxon>
        <taxon>Bacillati</taxon>
        <taxon>Actinomycetota</taxon>
        <taxon>Actinomycetes</taxon>
        <taxon>Micrococcales</taxon>
        <taxon>Dermabacteraceae</taxon>
        <taxon>Helcobacillus</taxon>
    </lineage>
</organism>
<evidence type="ECO:0000256" key="1">
    <source>
        <dbReference type="ARBA" id="ARBA00004651"/>
    </source>
</evidence>
<feature type="transmembrane region" description="Helical" evidence="7">
    <location>
        <begin position="236"/>
        <end position="255"/>
    </location>
</feature>
<feature type="transmembrane region" description="Helical" evidence="7">
    <location>
        <begin position="373"/>
        <end position="392"/>
    </location>
</feature>
<dbReference type="Pfam" id="PF13520">
    <property type="entry name" value="AA_permease_2"/>
    <property type="match status" value="1"/>
</dbReference>
<feature type="region of interest" description="Disordered" evidence="6">
    <location>
        <begin position="1"/>
        <end position="31"/>
    </location>
</feature>
<dbReference type="InterPro" id="IPR002293">
    <property type="entry name" value="AA/rel_permease1"/>
</dbReference>
<sequence>MSSAAPTPSAQHRTGGGSTPSSEPPTVTGGFDPNEKAVLKREFKPQWVFAIALGSAIGWGSFILPVDWLKDGGTAGALMGMATGAVLISIIALSYGIVIKKFPVTGGELAYSYVAMGRRHSFVAGWFLTLGYISIVALNASALALVVRNVAPSLMEQGRLWEVAGWPIYLPEVAVSITALLVFTFFNARGTALSGRVQYIACIVMLACVSLLLLLSVIAYIRKPVPLFHAFPSDTAPWAAIMLMVAIAPFAFVGFDNVPQLAGEFDFSPSKALKLILFAIGAAAFIYLAMLMAASIAISEAGHTFDGHSWATADAIRVAIGPVGPVLMVIGVTMGVITGLNGFMLSASRVLLAMADARMVPGQLGYISHRAGTPVVALLFVLAFCVVTPFFGREALNWVVDMTSAGVSVAYFYTCLCAFKAMRRTAAEVRDGVVLTEPRTSPGWIAFKSGVAVLGCVLSVVFLALLFIPGSPGQLDTPPLIALAIWVAIGFVFYLSRRRALNATTEEEMDRLVLGEHAHAKL</sequence>
<dbReference type="PANTHER" id="PTHR42770">
    <property type="entry name" value="AMINO ACID TRANSPORTER-RELATED"/>
    <property type="match status" value="1"/>
</dbReference>
<feature type="transmembrane region" description="Helical" evidence="7">
    <location>
        <begin position="78"/>
        <end position="99"/>
    </location>
</feature>
<feature type="compositionally biased region" description="Polar residues" evidence="6">
    <location>
        <begin position="1"/>
        <end position="12"/>
    </location>
</feature>
<keyword evidence="9" id="KW-1185">Reference proteome</keyword>
<reference evidence="8 9" key="1">
    <citation type="submission" date="2020-08" db="EMBL/GenBank/DDBJ databases">
        <title>Sequencing the genomes of 1000 actinobacteria strains.</title>
        <authorList>
            <person name="Klenk H.-P."/>
        </authorList>
    </citation>
    <scope>NUCLEOTIDE SEQUENCE [LARGE SCALE GENOMIC DNA]</scope>
    <source>
        <strain evidence="8 9">DSM 23040</strain>
    </source>
</reference>
<dbReference type="AlphaFoldDB" id="A0A839QU18"/>
<dbReference type="RefSeq" id="WP_183377258.1">
    <property type="nucleotide sequence ID" value="NZ_CBCSFZ010000001.1"/>
</dbReference>
<accession>A0A839QU18</accession>
<dbReference type="InterPro" id="IPR050367">
    <property type="entry name" value="APC_superfamily"/>
</dbReference>
<name>A0A839QU18_9MICO</name>
<evidence type="ECO:0000313" key="8">
    <source>
        <dbReference type="EMBL" id="MBB3023963.1"/>
    </source>
</evidence>
<comment type="caution">
    <text evidence="8">The sequence shown here is derived from an EMBL/GenBank/DDBJ whole genome shotgun (WGS) entry which is preliminary data.</text>
</comment>
<keyword evidence="2" id="KW-1003">Cell membrane</keyword>
<feature type="transmembrane region" description="Helical" evidence="7">
    <location>
        <begin position="275"/>
        <end position="298"/>
    </location>
</feature>
<dbReference type="PANTHER" id="PTHR42770:SF7">
    <property type="entry name" value="MEMBRANE PROTEIN"/>
    <property type="match status" value="1"/>
</dbReference>
<feature type="transmembrane region" description="Helical" evidence="7">
    <location>
        <begin position="445"/>
        <end position="468"/>
    </location>
</feature>
<keyword evidence="3 7" id="KW-0812">Transmembrane</keyword>
<keyword evidence="5 7" id="KW-0472">Membrane</keyword>
<feature type="transmembrane region" description="Helical" evidence="7">
    <location>
        <begin position="326"/>
        <end position="352"/>
    </location>
</feature>
<evidence type="ECO:0000256" key="7">
    <source>
        <dbReference type="SAM" id="Phobius"/>
    </source>
</evidence>
<comment type="subcellular location">
    <subcellularLocation>
        <location evidence="1">Cell membrane</location>
        <topology evidence="1">Multi-pass membrane protein</topology>
    </subcellularLocation>
</comment>
<evidence type="ECO:0000313" key="9">
    <source>
        <dbReference type="Proteomes" id="UP000568050"/>
    </source>
</evidence>
<dbReference type="Proteomes" id="UP000568050">
    <property type="component" value="Unassembled WGS sequence"/>
</dbReference>
<protein>
    <submittedName>
        <fullName evidence="8">Amino acid transporter</fullName>
    </submittedName>
</protein>
<feature type="transmembrane region" description="Helical" evidence="7">
    <location>
        <begin position="47"/>
        <end position="66"/>
    </location>
</feature>
<feature type="transmembrane region" description="Helical" evidence="7">
    <location>
        <begin position="166"/>
        <end position="187"/>
    </location>
</feature>
<feature type="transmembrane region" description="Helical" evidence="7">
    <location>
        <begin position="398"/>
        <end position="419"/>
    </location>
</feature>
<evidence type="ECO:0000256" key="6">
    <source>
        <dbReference type="SAM" id="MobiDB-lite"/>
    </source>
</evidence>
<proteinExistence type="predicted"/>
<evidence type="ECO:0000256" key="5">
    <source>
        <dbReference type="ARBA" id="ARBA00023136"/>
    </source>
</evidence>
<feature type="transmembrane region" description="Helical" evidence="7">
    <location>
        <begin position="480"/>
        <end position="496"/>
    </location>
</feature>
<evidence type="ECO:0000256" key="3">
    <source>
        <dbReference type="ARBA" id="ARBA00022692"/>
    </source>
</evidence>
<feature type="transmembrane region" description="Helical" evidence="7">
    <location>
        <begin position="120"/>
        <end position="146"/>
    </location>
</feature>
<dbReference type="PIRSF" id="PIRSF006060">
    <property type="entry name" value="AA_transporter"/>
    <property type="match status" value="1"/>
</dbReference>
<feature type="transmembrane region" description="Helical" evidence="7">
    <location>
        <begin position="199"/>
        <end position="221"/>
    </location>
</feature>
<dbReference type="EMBL" id="JACHWP010000019">
    <property type="protein sequence ID" value="MBB3023963.1"/>
    <property type="molecule type" value="Genomic_DNA"/>
</dbReference>
<keyword evidence="4 7" id="KW-1133">Transmembrane helix</keyword>
<dbReference type="GO" id="GO:0022857">
    <property type="term" value="F:transmembrane transporter activity"/>
    <property type="evidence" value="ECO:0007669"/>
    <property type="project" value="InterPro"/>
</dbReference>
<evidence type="ECO:0000256" key="4">
    <source>
        <dbReference type="ARBA" id="ARBA00022989"/>
    </source>
</evidence>
<dbReference type="GO" id="GO:0005886">
    <property type="term" value="C:plasma membrane"/>
    <property type="evidence" value="ECO:0007669"/>
    <property type="project" value="UniProtKB-SubCell"/>
</dbReference>